<dbReference type="STRING" id="1403537.Q428_13020"/>
<dbReference type="AlphaFoldDB" id="A0A017RS84"/>
<evidence type="ECO:0000313" key="3">
    <source>
        <dbReference type="EMBL" id="EYE87492.1"/>
    </source>
</evidence>
<evidence type="ECO:0008006" key="5">
    <source>
        <dbReference type="Google" id="ProtNLM"/>
    </source>
</evidence>
<reference evidence="3 4" key="1">
    <citation type="journal article" date="2014" name="Genome Announc.">
        <title>Draft Genome Sequence of Fervidicella metallireducens Strain AeBT, an Iron-Reducing Thermoanaerobe from the Great Artesian Basin.</title>
        <authorList>
            <person name="Patel B.K."/>
        </authorList>
    </citation>
    <scope>NUCLEOTIDE SEQUENCE [LARGE SCALE GENOMIC DNA]</scope>
    <source>
        <strain evidence="3 4">AeB</strain>
    </source>
</reference>
<dbReference type="InterPro" id="IPR007119">
    <property type="entry name" value="Phage_tail_spike_N"/>
</dbReference>
<evidence type="ECO:0000259" key="2">
    <source>
        <dbReference type="Pfam" id="PF18994"/>
    </source>
</evidence>
<dbReference type="Proteomes" id="UP000019681">
    <property type="component" value="Unassembled WGS sequence"/>
</dbReference>
<dbReference type="InterPro" id="IPR044051">
    <property type="entry name" value="Prophage_tail_N"/>
</dbReference>
<protein>
    <recommendedName>
        <fullName evidence="5">Prophage tail endopeptidase domain-containing protein</fullName>
    </recommendedName>
</protein>
<accession>A0A017RS84</accession>
<gene>
    <name evidence="3" type="ORF">Q428_13020</name>
</gene>
<dbReference type="Pfam" id="PF18994">
    <property type="entry name" value="Prophage_tailD1"/>
    <property type="match status" value="1"/>
</dbReference>
<proteinExistence type="predicted"/>
<dbReference type="Pfam" id="PF06605">
    <property type="entry name" value="Prophage_tail"/>
    <property type="match status" value="1"/>
</dbReference>
<sequence length="634" mass="71396">MIYVYDKKTTRGNFDNNGLAVLDECLMAEINEELNGDYSLEIEYPAQSKKAQYLEELNIIKADGQLFRIYKVERTQDKISKVKVWARHIFYDLAFYFIESAKVLNANMKEALEASIPPELQGLFLFKALEENLAPFAVKEVNAVDAIFRLIEIYGGELFRDNFNIEIKESIGENNGILIKYGKNINGMKVIEDTSELATRIYAVGANNLLLPERYIEVEGERAKLLPYPITKRVEFKECKDVESLRARAEEYAEKAASPKVFITIDFMELSKTEEYKNYSHLTKVSVGDFVKVRNEKIAVTTDLRVIKKKTDLINPINTKIELGDPLNTIIEKLDTSKLLEEINSAISGTLSSVIIKKNSDTITISTSSYPAMIIGITTKADTNLNCNITMTGKASADCTLTILFSLDGKYYDFKPIQKLASGDNVIGLPLPMPQVTAGDHTFMVEMKVSNGTFTIEKNNLQVSIEGRDLEGGLSASIPRAEIVYTFLYNLFNIKIGTYSFNTGHSFKYYLDNNVSGVDSYSLENFNTRFNIAAISHGNPKLTLNVMGIIEEFNNSKSSSYAFDADWVEFSSDYDKNKDGTYDFYNRVTIKEPILKREGGYIEDLGNGVIYAANVRDTTLYKDLIAINAYLKQG</sequence>
<comment type="caution">
    <text evidence="3">The sequence shown here is derived from an EMBL/GenBank/DDBJ whole genome shotgun (WGS) entry which is preliminary data.</text>
</comment>
<dbReference type="EMBL" id="AZQP01000053">
    <property type="protein sequence ID" value="EYE87492.1"/>
    <property type="molecule type" value="Genomic_DNA"/>
</dbReference>
<name>A0A017RS84_9CLOT</name>
<dbReference type="InterPro" id="IPR010572">
    <property type="entry name" value="Tail_dom"/>
</dbReference>
<feature type="domain" description="Prophage endopeptidase tail N-terminal" evidence="2">
    <location>
        <begin position="15"/>
        <end position="88"/>
    </location>
</feature>
<feature type="domain" description="Tail spike" evidence="1">
    <location>
        <begin position="139"/>
        <end position="325"/>
    </location>
</feature>
<evidence type="ECO:0000259" key="1">
    <source>
        <dbReference type="Pfam" id="PF06605"/>
    </source>
</evidence>
<evidence type="ECO:0000313" key="4">
    <source>
        <dbReference type="Proteomes" id="UP000019681"/>
    </source>
</evidence>
<organism evidence="3 4">
    <name type="scientific">Fervidicella metallireducens AeB</name>
    <dbReference type="NCBI Taxonomy" id="1403537"/>
    <lineage>
        <taxon>Bacteria</taxon>
        <taxon>Bacillati</taxon>
        <taxon>Bacillota</taxon>
        <taxon>Clostridia</taxon>
        <taxon>Eubacteriales</taxon>
        <taxon>Clostridiaceae</taxon>
        <taxon>Fervidicella</taxon>
    </lineage>
</organism>
<keyword evidence="4" id="KW-1185">Reference proteome</keyword>
<dbReference type="NCBIfam" id="TIGR01665">
    <property type="entry name" value="put_anti_recept"/>
    <property type="match status" value="1"/>
</dbReference>